<accession>A0A840PQH2</accession>
<dbReference type="RefSeq" id="WP_185056863.1">
    <property type="nucleotide sequence ID" value="NZ_BAABIX010000005.1"/>
</dbReference>
<sequence>MEMLTQGRDERSPQARGRVLARIGQHLWQEMGTVKGAAIELMNRHPDVPSLQAHRYACGLSQDQAATRYNETTGHQTTLGGTSINAWETWARTRGRSGSPPSLSSLLILAAAYGRGPLDRADEHISPGDLVAEAYEHLAPEDQIALKGLIPHATGAAETQPEQGTYQTGPDRGAAVPQGDITGSDFTLTAPTVEYGNPEIYVYPLLNPAPGQLLHLDWSSFGYGIERLIQQIKNVGRRIDVDACFGINEAGLVMATFLASAAFGRCPIGYLKCNKGRDRDFISLDRASLYPDLPKAPAIVLCDFEVKHADVVGFITREIRERYPGAEVYFAVFGAMTKERNLQVASFDDLTGAGIMRAADFKAVFIAATMSPPGIEPPLELR</sequence>
<dbReference type="AlphaFoldDB" id="A0A840PQH2"/>
<protein>
    <submittedName>
        <fullName evidence="1">Uncharacterized protein</fullName>
    </submittedName>
</protein>
<evidence type="ECO:0000313" key="2">
    <source>
        <dbReference type="Proteomes" id="UP000578449"/>
    </source>
</evidence>
<keyword evidence="2" id="KW-1185">Reference proteome</keyword>
<dbReference type="Proteomes" id="UP000578449">
    <property type="component" value="Unassembled WGS sequence"/>
</dbReference>
<proteinExistence type="predicted"/>
<reference evidence="1 2" key="1">
    <citation type="submission" date="2020-08" db="EMBL/GenBank/DDBJ databases">
        <title>Genomic Encyclopedia of Type Strains, Phase IV (KMG-IV): sequencing the most valuable type-strain genomes for metagenomic binning, comparative biology and taxonomic classification.</title>
        <authorList>
            <person name="Goeker M."/>
        </authorList>
    </citation>
    <scope>NUCLEOTIDE SEQUENCE [LARGE SCALE GENOMIC DNA]</scope>
    <source>
        <strain evidence="1 2">DSM 45615</strain>
    </source>
</reference>
<name>A0A840PQH2_9ACTN</name>
<comment type="caution">
    <text evidence="1">The sequence shown here is derived from an EMBL/GenBank/DDBJ whole genome shotgun (WGS) entry which is preliminary data.</text>
</comment>
<gene>
    <name evidence="1" type="ORF">HNP84_009775</name>
</gene>
<dbReference type="EMBL" id="JACHGN010000035">
    <property type="protein sequence ID" value="MBB5140010.1"/>
    <property type="molecule type" value="Genomic_DNA"/>
</dbReference>
<organism evidence="1 2">
    <name type="scientific">Thermocatellispora tengchongensis</name>
    <dbReference type="NCBI Taxonomy" id="1073253"/>
    <lineage>
        <taxon>Bacteria</taxon>
        <taxon>Bacillati</taxon>
        <taxon>Actinomycetota</taxon>
        <taxon>Actinomycetes</taxon>
        <taxon>Streptosporangiales</taxon>
        <taxon>Streptosporangiaceae</taxon>
        <taxon>Thermocatellispora</taxon>
    </lineage>
</organism>
<evidence type="ECO:0000313" key="1">
    <source>
        <dbReference type="EMBL" id="MBB5140010.1"/>
    </source>
</evidence>